<comment type="function">
    <text evidence="1">Component of the outer dense fibers (ODF) of spermatozoa. ODF are filamentous structures located on the outside of the axoneme in the midpiece and principal piece of the mammalian sperm tail and may help to maintain the passive elastic structures and elastic recoil of the sperm tail.</text>
</comment>
<dbReference type="PROSITE" id="PS01031">
    <property type="entry name" value="SHSP"/>
    <property type="match status" value="1"/>
</dbReference>
<dbReference type="AlphaFoldDB" id="A0A7K4ZBD8"/>
<dbReference type="GO" id="GO:0030154">
    <property type="term" value="P:cell differentiation"/>
    <property type="evidence" value="ECO:0007669"/>
    <property type="project" value="UniProtKB-KW"/>
</dbReference>
<evidence type="ECO:0000256" key="5">
    <source>
        <dbReference type="ARBA" id="ARBA00022473"/>
    </source>
</evidence>
<evidence type="ECO:0000256" key="6">
    <source>
        <dbReference type="ARBA" id="ARBA00022782"/>
    </source>
</evidence>
<feature type="domain" description="SHSP" evidence="12">
    <location>
        <begin position="1"/>
        <end position="83"/>
    </location>
</feature>
<protein>
    <recommendedName>
        <fullName evidence="4">Outer dense fiber protein 1</fullName>
    </recommendedName>
</protein>
<keyword evidence="6" id="KW-0221">Differentiation</keyword>
<dbReference type="OrthoDB" id="1431247at2759"/>
<dbReference type="Proteomes" id="UP000517892">
    <property type="component" value="Unassembled WGS sequence"/>
</dbReference>
<evidence type="ECO:0000256" key="3">
    <source>
        <dbReference type="ARBA" id="ARBA00004300"/>
    </source>
</evidence>
<evidence type="ECO:0000256" key="1">
    <source>
        <dbReference type="ARBA" id="ARBA00001979"/>
    </source>
</evidence>
<evidence type="ECO:0000256" key="11">
    <source>
        <dbReference type="RuleBase" id="RU003616"/>
    </source>
</evidence>
<gene>
    <name evidence="13" type="primary">Odf1</name>
    <name evidence="13" type="ORF">CENUNI_R08955</name>
</gene>
<dbReference type="SUPFAM" id="SSF49764">
    <property type="entry name" value="HSP20-like chaperones"/>
    <property type="match status" value="1"/>
</dbReference>
<accession>A0A7K4ZBD8</accession>
<keyword evidence="14" id="KW-1185">Reference proteome</keyword>
<dbReference type="GO" id="GO:0005813">
    <property type="term" value="C:centrosome"/>
    <property type="evidence" value="ECO:0007669"/>
    <property type="project" value="UniProtKB-SubCell"/>
</dbReference>
<dbReference type="GO" id="GO:0031514">
    <property type="term" value="C:motile cilium"/>
    <property type="evidence" value="ECO:0007669"/>
    <property type="project" value="UniProtKB-SubCell"/>
</dbReference>
<keyword evidence="9" id="KW-0969">Cilium</keyword>
<keyword evidence="7" id="KW-0282">Flagellum</keyword>
<feature type="non-terminal residue" evidence="13">
    <location>
        <position position="1"/>
    </location>
</feature>
<dbReference type="GO" id="GO:0007283">
    <property type="term" value="P:spermatogenesis"/>
    <property type="evidence" value="ECO:0007669"/>
    <property type="project" value="UniProtKB-KW"/>
</dbReference>
<comment type="similarity">
    <text evidence="10 11">Belongs to the small heat shock protein (HSP20) family.</text>
</comment>
<reference evidence="13 14" key="1">
    <citation type="submission" date="2019-09" db="EMBL/GenBank/DDBJ databases">
        <title>Bird 10,000 Genomes (B10K) Project - Family phase.</title>
        <authorList>
            <person name="Zhang G."/>
        </authorList>
    </citation>
    <scope>NUCLEOTIDE SEQUENCE [LARGE SCALE GENOMIC DNA]</scope>
    <source>
        <strain evidence="13">B10K-DU-017-25</strain>
        <tissue evidence="13">Mixed tissue sample</tissue>
    </source>
</reference>
<dbReference type="Gene3D" id="2.60.40.790">
    <property type="match status" value="1"/>
</dbReference>
<evidence type="ECO:0000256" key="8">
    <source>
        <dbReference type="ARBA" id="ARBA00022871"/>
    </source>
</evidence>
<keyword evidence="5" id="KW-0217">Developmental protein</keyword>
<feature type="non-terminal residue" evidence="13">
    <location>
        <position position="83"/>
    </location>
</feature>
<keyword evidence="9" id="KW-0966">Cell projection</keyword>
<evidence type="ECO:0000313" key="14">
    <source>
        <dbReference type="Proteomes" id="UP000517892"/>
    </source>
</evidence>
<proteinExistence type="inferred from homology"/>
<name>A0A7K4ZBD8_9AVES</name>
<comment type="subcellular location">
    <subcellularLocation>
        <location evidence="2">Cell projection</location>
        <location evidence="2">Cilium</location>
        <location evidence="2">Flagellum</location>
    </subcellularLocation>
    <subcellularLocation>
        <location evidence="3">Cytoplasm</location>
        <location evidence="3">Cytoskeleton</location>
        <location evidence="3">Microtubule organizing center</location>
        <location evidence="3">Centrosome</location>
    </subcellularLocation>
</comment>
<evidence type="ECO:0000256" key="10">
    <source>
        <dbReference type="PROSITE-ProRule" id="PRU00285"/>
    </source>
</evidence>
<evidence type="ECO:0000256" key="2">
    <source>
        <dbReference type="ARBA" id="ARBA00004230"/>
    </source>
</evidence>
<dbReference type="EMBL" id="VYZI01000003">
    <property type="protein sequence ID" value="NWR68467.1"/>
    <property type="molecule type" value="Genomic_DNA"/>
</dbReference>
<sequence length="83" mass="9331">SLARSLNRLMDSSDDQKLLALVDVRGFDPEEVTVTVKDGKVKVSAEHKEEQTTPEGRDYSYRMIVKEINLPQGVSEDEVTHSL</sequence>
<comment type="caution">
    <text evidence="13">The sequence shown here is derived from an EMBL/GenBank/DDBJ whole genome shotgun (WGS) entry which is preliminary data.</text>
</comment>
<dbReference type="InterPro" id="IPR037389">
    <property type="entry name" value="ODFP"/>
</dbReference>
<keyword evidence="8" id="KW-0744">Spermatogenesis</keyword>
<dbReference type="GO" id="GO:0099513">
    <property type="term" value="C:polymeric cytoskeletal fiber"/>
    <property type="evidence" value="ECO:0007669"/>
    <property type="project" value="InterPro"/>
</dbReference>
<organism evidence="13 14">
    <name type="scientific">Centropus unirufus</name>
    <dbReference type="NCBI Taxonomy" id="1118519"/>
    <lineage>
        <taxon>Eukaryota</taxon>
        <taxon>Metazoa</taxon>
        <taxon>Chordata</taxon>
        <taxon>Craniata</taxon>
        <taxon>Vertebrata</taxon>
        <taxon>Euteleostomi</taxon>
        <taxon>Archelosauria</taxon>
        <taxon>Archosauria</taxon>
        <taxon>Dinosauria</taxon>
        <taxon>Saurischia</taxon>
        <taxon>Theropoda</taxon>
        <taxon>Coelurosauria</taxon>
        <taxon>Aves</taxon>
        <taxon>Neognathae</taxon>
        <taxon>Neoaves</taxon>
        <taxon>Otidimorphae</taxon>
        <taxon>Cuculiformes</taxon>
        <taxon>Centropidae</taxon>
        <taxon>Centropus</taxon>
    </lineage>
</organism>
<dbReference type="InterPro" id="IPR008978">
    <property type="entry name" value="HSP20-like_chaperone"/>
</dbReference>
<dbReference type="Pfam" id="PF00011">
    <property type="entry name" value="HSP20"/>
    <property type="match status" value="1"/>
</dbReference>
<dbReference type="InterPro" id="IPR002068">
    <property type="entry name" value="A-crystallin/Hsp20_dom"/>
</dbReference>
<evidence type="ECO:0000259" key="12">
    <source>
        <dbReference type="PROSITE" id="PS01031"/>
    </source>
</evidence>
<evidence type="ECO:0000313" key="13">
    <source>
        <dbReference type="EMBL" id="NWR68467.1"/>
    </source>
</evidence>
<dbReference type="PANTHER" id="PTHR17125:SF2">
    <property type="entry name" value="OUTER DENSE FIBER PROTEIN 1"/>
    <property type="match status" value="1"/>
</dbReference>
<dbReference type="PANTHER" id="PTHR17125">
    <property type="entry name" value="OUTER DENSE FIBER PROTEIN 1"/>
    <property type="match status" value="1"/>
</dbReference>
<evidence type="ECO:0000256" key="9">
    <source>
        <dbReference type="ARBA" id="ARBA00023069"/>
    </source>
</evidence>
<evidence type="ECO:0000256" key="4">
    <source>
        <dbReference type="ARBA" id="ARBA00019020"/>
    </source>
</evidence>
<evidence type="ECO:0000256" key="7">
    <source>
        <dbReference type="ARBA" id="ARBA00022846"/>
    </source>
</evidence>